<dbReference type="EMBL" id="RPFJ01000114">
    <property type="protein sequence ID" value="RPD90069.1"/>
    <property type="molecule type" value="Genomic_DNA"/>
</dbReference>
<name>A0A3N4NF05_9FLAO</name>
<keyword evidence="2" id="KW-1185">Reference proteome</keyword>
<reference evidence="1 2" key="1">
    <citation type="submission" date="2018-11" db="EMBL/GenBank/DDBJ databases">
        <title>Aureibaculum marinum gen. nov., sp. nov., a member of the family Flavobacteriaceae isolated from the Bohai Sea.</title>
        <authorList>
            <person name="Ji X."/>
        </authorList>
    </citation>
    <scope>NUCLEOTIDE SEQUENCE [LARGE SCALE GENOMIC DNA]</scope>
    <source>
        <strain evidence="1 2">BH-SD17</strain>
    </source>
</reference>
<accession>A0A3N4NF05</accession>
<dbReference type="AlphaFoldDB" id="A0A3N4NF05"/>
<comment type="caution">
    <text evidence="1">The sequence shown here is derived from an EMBL/GenBank/DDBJ whole genome shotgun (WGS) entry which is preliminary data.</text>
</comment>
<evidence type="ECO:0000313" key="2">
    <source>
        <dbReference type="Proteomes" id="UP000270856"/>
    </source>
</evidence>
<sequence>MKMKKITNSLKFGALIFGISLLLWNCQKEELIEQPNLSNDISIESVKKIFNTKFKNENFSFLKKEPIWANAQSFVNNSKHYIEIPFKKITDYNLDKSSTLSVDRLLAFIDSNGKLNLKVVHYFATNNKKYPFDFYNTSYFNLKKFNGLVSIYDLENNAEKTSKVIQGKTSKQQFNVKEIDGANKKLAQKSSNCVTYYEQVVYLVT</sequence>
<organism evidence="1 2">
    <name type="scientific">Aureibaculum marinum</name>
    <dbReference type="NCBI Taxonomy" id="2487930"/>
    <lineage>
        <taxon>Bacteria</taxon>
        <taxon>Pseudomonadati</taxon>
        <taxon>Bacteroidota</taxon>
        <taxon>Flavobacteriia</taxon>
        <taxon>Flavobacteriales</taxon>
        <taxon>Flavobacteriaceae</taxon>
        <taxon>Aureibaculum</taxon>
    </lineage>
</organism>
<dbReference type="Proteomes" id="UP000270856">
    <property type="component" value="Unassembled WGS sequence"/>
</dbReference>
<protein>
    <submittedName>
        <fullName evidence="1">Uncharacterized protein</fullName>
    </submittedName>
</protein>
<evidence type="ECO:0000313" key="1">
    <source>
        <dbReference type="EMBL" id="RPD90069.1"/>
    </source>
</evidence>
<proteinExistence type="predicted"/>
<gene>
    <name evidence="1" type="ORF">EGM88_15740</name>
</gene>